<accession>A0A1G2ERR3</accession>
<evidence type="ECO:0000256" key="1">
    <source>
        <dbReference type="SAM" id="Phobius"/>
    </source>
</evidence>
<reference evidence="2 3" key="1">
    <citation type="journal article" date="2016" name="Nat. Commun.">
        <title>Thousands of microbial genomes shed light on interconnected biogeochemical processes in an aquifer system.</title>
        <authorList>
            <person name="Anantharaman K."/>
            <person name="Brown C.T."/>
            <person name="Hug L.A."/>
            <person name="Sharon I."/>
            <person name="Castelle C.J."/>
            <person name="Probst A.J."/>
            <person name="Thomas B.C."/>
            <person name="Singh A."/>
            <person name="Wilkins M.J."/>
            <person name="Karaoz U."/>
            <person name="Brodie E.L."/>
            <person name="Williams K.H."/>
            <person name="Hubbard S.S."/>
            <person name="Banfield J.F."/>
        </authorList>
    </citation>
    <scope>NUCLEOTIDE SEQUENCE [LARGE SCALE GENOMIC DNA]</scope>
</reference>
<protein>
    <submittedName>
        <fullName evidence="2">Uncharacterized protein</fullName>
    </submittedName>
</protein>
<dbReference type="Proteomes" id="UP000176326">
    <property type="component" value="Unassembled WGS sequence"/>
</dbReference>
<keyword evidence="1" id="KW-0812">Transmembrane</keyword>
<dbReference type="EMBL" id="MHMN01000038">
    <property type="protein sequence ID" value="OGZ27968.1"/>
    <property type="molecule type" value="Genomic_DNA"/>
</dbReference>
<feature type="transmembrane region" description="Helical" evidence="1">
    <location>
        <begin position="5"/>
        <end position="25"/>
    </location>
</feature>
<comment type="caution">
    <text evidence="2">The sequence shown here is derived from an EMBL/GenBank/DDBJ whole genome shotgun (WGS) entry which is preliminary data.</text>
</comment>
<dbReference type="AlphaFoldDB" id="A0A1G2ERR3"/>
<keyword evidence="1" id="KW-1133">Transmembrane helix</keyword>
<evidence type="ECO:0000313" key="3">
    <source>
        <dbReference type="Proteomes" id="UP000176326"/>
    </source>
</evidence>
<sequence>MRRIILIASLILLIIIGIGVSIYVYNSGKCSIKVSSSGNLPLTIKISDKNEWARYTKALATCNNGTYKVYDLAGLRDNKAIEVKKITFVFTNDQTDLISFRNSNTNEVYFRWKIELNSAAKTAQVYLHVPNQEREKLEKYTFSAIHAISLMLFNIDNTSIKNTNLVNYSSFQQLGLEYEKK</sequence>
<keyword evidence="1" id="KW-0472">Membrane</keyword>
<name>A0A1G2ERR3_9BACT</name>
<organism evidence="2 3">
    <name type="scientific">Candidatus Nealsonbacteria bacterium RIFOXYC1_FULL_40_7</name>
    <dbReference type="NCBI Taxonomy" id="1801678"/>
    <lineage>
        <taxon>Bacteria</taxon>
        <taxon>Candidatus Nealsoniibacteriota</taxon>
    </lineage>
</organism>
<gene>
    <name evidence="2" type="ORF">A2427_00510</name>
</gene>
<proteinExistence type="predicted"/>
<evidence type="ECO:0000313" key="2">
    <source>
        <dbReference type="EMBL" id="OGZ27968.1"/>
    </source>
</evidence>